<dbReference type="Proteomes" id="UP000634136">
    <property type="component" value="Unassembled WGS sequence"/>
</dbReference>
<dbReference type="AlphaFoldDB" id="A0A834XBT7"/>
<evidence type="ECO:0000313" key="1">
    <source>
        <dbReference type="EMBL" id="KAF7841842.1"/>
    </source>
</evidence>
<reference evidence="1" key="1">
    <citation type="submission" date="2020-09" db="EMBL/GenBank/DDBJ databases">
        <title>Genome-Enabled Discovery of Anthraquinone Biosynthesis in Senna tora.</title>
        <authorList>
            <person name="Kang S.-H."/>
            <person name="Pandey R.P."/>
            <person name="Lee C.-M."/>
            <person name="Sim J.-S."/>
            <person name="Jeong J.-T."/>
            <person name="Choi B.-S."/>
            <person name="Jung M."/>
            <person name="Ginzburg D."/>
            <person name="Zhao K."/>
            <person name="Won S.Y."/>
            <person name="Oh T.-J."/>
            <person name="Yu Y."/>
            <person name="Kim N.-H."/>
            <person name="Lee O.R."/>
            <person name="Lee T.-H."/>
            <person name="Bashyal P."/>
            <person name="Kim T.-S."/>
            <person name="Lee W.-H."/>
            <person name="Kawkins C."/>
            <person name="Kim C.-K."/>
            <person name="Kim J.S."/>
            <person name="Ahn B.O."/>
            <person name="Rhee S.Y."/>
            <person name="Sohng J.K."/>
        </authorList>
    </citation>
    <scope>NUCLEOTIDE SEQUENCE</scope>
    <source>
        <tissue evidence="1">Leaf</tissue>
    </source>
</reference>
<gene>
    <name evidence="1" type="ORF">G2W53_004140</name>
</gene>
<organism evidence="1 2">
    <name type="scientific">Senna tora</name>
    <dbReference type="NCBI Taxonomy" id="362788"/>
    <lineage>
        <taxon>Eukaryota</taxon>
        <taxon>Viridiplantae</taxon>
        <taxon>Streptophyta</taxon>
        <taxon>Embryophyta</taxon>
        <taxon>Tracheophyta</taxon>
        <taxon>Spermatophyta</taxon>
        <taxon>Magnoliopsida</taxon>
        <taxon>eudicotyledons</taxon>
        <taxon>Gunneridae</taxon>
        <taxon>Pentapetalae</taxon>
        <taxon>rosids</taxon>
        <taxon>fabids</taxon>
        <taxon>Fabales</taxon>
        <taxon>Fabaceae</taxon>
        <taxon>Caesalpinioideae</taxon>
        <taxon>Cassia clade</taxon>
        <taxon>Senna</taxon>
    </lineage>
</organism>
<name>A0A834XBT7_9FABA</name>
<accession>A0A834XBT7</accession>
<keyword evidence="2" id="KW-1185">Reference proteome</keyword>
<dbReference type="EMBL" id="JAAIUW010000002">
    <property type="protein sequence ID" value="KAF7841842.1"/>
    <property type="molecule type" value="Genomic_DNA"/>
</dbReference>
<comment type="caution">
    <text evidence="1">The sequence shown here is derived from an EMBL/GenBank/DDBJ whole genome shotgun (WGS) entry which is preliminary data.</text>
</comment>
<evidence type="ECO:0000313" key="2">
    <source>
        <dbReference type="Proteomes" id="UP000634136"/>
    </source>
</evidence>
<proteinExistence type="predicted"/>
<sequence>MVDSSFSASPILASLTMVPWSGSAAEPWCSRTRTMVMQQNQNHGVAEPEPWLCSITMVLLVPEPSWLMVLLLQNHHCSAAAEPAEPEPWFCWFCHTFATQTGTCSFG</sequence>
<protein>
    <submittedName>
        <fullName evidence="1">Uncharacterized protein</fullName>
    </submittedName>
</protein>